<dbReference type="PANTHER" id="PTHR12357:SF3">
    <property type="entry name" value="YTH DOMAIN-CONTAINING PROTEIN 1"/>
    <property type="match status" value="1"/>
</dbReference>
<dbReference type="PANTHER" id="PTHR12357">
    <property type="entry name" value="YTH YT521-B HOMOLOGY DOMAIN-CONTAINING"/>
    <property type="match status" value="1"/>
</dbReference>
<dbReference type="Gene3D" id="3.10.590.10">
    <property type="entry name" value="ph1033 like domains"/>
    <property type="match status" value="1"/>
</dbReference>
<dbReference type="InterPro" id="IPR057720">
    <property type="entry name" value="RRM_YTH1"/>
</dbReference>
<comment type="caution">
    <text evidence="3">The sequence shown here is derived from an EMBL/GenBank/DDBJ whole genome shotgun (WGS) entry which is preliminary data.</text>
</comment>
<dbReference type="EMBL" id="JBAWTH010000017">
    <property type="protein sequence ID" value="KAL2288105.1"/>
    <property type="molecule type" value="Genomic_DNA"/>
</dbReference>
<dbReference type="EMBL" id="JBAWTH010000017">
    <property type="protein sequence ID" value="KAL2288108.1"/>
    <property type="molecule type" value="Genomic_DNA"/>
</dbReference>
<dbReference type="EMBL" id="JBAWTH010000017">
    <property type="protein sequence ID" value="KAL2288111.1"/>
    <property type="molecule type" value="Genomic_DNA"/>
</dbReference>
<dbReference type="EMBL" id="JBAWTH010000017">
    <property type="protein sequence ID" value="KAL2288109.1"/>
    <property type="molecule type" value="Genomic_DNA"/>
</dbReference>
<evidence type="ECO:0000256" key="1">
    <source>
        <dbReference type="SAM" id="MobiDB-lite"/>
    </source>
</evidence>
<name>A0ABR4F087_9PEZI</name>
<dbReference type="Pfam" id="PF04146">
    <property type="entry name" value="YTH"/>
    <property type="match status" value="1"/>
</dbReference>
<dbReference type="EMBL" id="JBAWTH010000017">
    <property type="protein sequence ID" value="KAL2288110.1"/>
    <property type="molecule type" value="Genomic_DNA"/>
</dbReference>
<sequence>MGGDPMSSASDLPASAFLQAGPLETQHSPNQGSQGIDLQQPYTGQLYGQPQAGFTSLSEMAQPQVPARPGPYNMASLANALPQPPYRQAPVNNSQMRYNPPGASPSMLGQAQPMHQYSGQGAMGQVPNQAYYMQQQAQMSPYYGSPISPSQPQSSMSPRTNMPNMPYYGNQLMGNQQSHSSMGYYYPQMAPFHSHGQGPHNQPMVGSFMPVPGSQPEMRAAPTQLGDSGNVGAFATTQEPKGGSSESQSNVVRGPPRKPRQSGHAIWIGNLPSQTDLMSLVHHVCKEAEGLESLFLISKSNCAFANYKDEASCLAAQQKLHESKFQSVRLVSRLRKNTVEGVSGIAAPTGPSAATPHHVPAPEPKESLPVTTTEVEPNSSENGTPSVSSAPETKVSPAAVDGSAQKDKFFVLKSLTVEDLELSVRTGIWATQAHNEESLNKAFKTVENVYLVFSANKSGEYYGYARMVSTINEDPAAAIEFAPKVQSVSDVDLPKEIPTEATDSTPKGRIIDDSARGTIFWEVLHEDSAADSLEADEAATAATTNAELDAESSLSGDLGPESKTWGKPFKLEWLCTTRLPFYRCRGLRNPWNSNREVKIARDGTELEPSVGRRLIGLFNKNLNAPAPRGPMGMGMGPIPMSMPPQQQPMLMGYPPTFP</sequence>
<proteinExistence type="predicted"/>
<evidence type="ECO:0000313" key="4">
    <source>
        <dbReference type="Proteomes" id="UP001600888"/>
    </source>
</evidence>
<dbReference type="InterPro" id="IPR012677">
    <property type="entry name" value="Nucleotide-bd_a/b_plait_sf"/>
</dbReference>
<dbReference type="SMART" id="SM00360">
    <property type="entry name" value="RRM"/>
    <property type="match status" value="1"/>
</dbReference>
<feature type="region of interest" description="Disordered" evidence="1">
    <location>
        <begin position="534"/>
        <end position="561"/>
    </location>
</feature>
<feature type="compositionally biased region" description="Low complexity" evidence="1">
    <location>
        <begin position="538"/>
        <end position="547"/>
    </location>
</feature>
<feature type="compositionally biased region" description="Polar residues" evidence="1">
    <location>
        <begin position="25"/>
        <end position="51"/>
    </location>
</feature>
<feature type="region of interest" description="Disordered" evidence="1">
    <location>
        <begin position="343"/>
        <end position="399"/>
    </location>
</feature>
<keyword evidence="4" id="KW-1185">Reference proteome</keyword>
<dbReference type="PROSITE" id="PS50882">
    <property type="entry name" value="YTH"/>
    <property type="match status" value="1"/>
</dbReference>
<evidence type="ECO:0000259" key="2">
    <source>
        <dbReference type="PROSITE" id="PS50882"/>
    </source>
</evidence>
<dbReference type="Pfam" id="PF25701">
    <property type="entry name" value="RRM_YTH1"/>
    <property type="match status" value="1"/>
</dbReference>
<gene>
    <name evidence="3" type="ORF">FJTKL_04233</name>
</gene>
<reference evidence="3 4" key="1">
    <citation type="submission" date="2024-03" db="EMBL/GenBank/DDBJ databases">
        <title>A high-quality draft genome sequence of Diaporthe vaccinii, a causative agent of upright dieback and viscid rot disease in cranberry plants.</title>
        <authorList>
            <person name="Sarrasin M."/>
            <person name="Lang B.F."/>
            <person name="Burger G."/>
        </authorList>
    </citation>
    <scope>NUCLEOTIDE SEQUENCE [LARGE SCALE GENOMIC DNA]</scope>
    <source>
        <strain evidence="3 4">IS7</strain>
    </source>
</reference>
<feature type="compositionally biased region" description="Polar residues" evidence="1">
    <location>
        <begin position="369"/>
        <end position="391"/>
    </location>
</feature>
<dbReference type="InterPro" id="IPR000504">
    <property type="entry name" value="RRM_dom"/>
</dbReference>
<dbReference type="CDD" id="cd21134">
    <property type="entry name" value="YTH"/>
    <property type="match status" value="1"/>
</dbReference>
<dbReference type="Proteomes" id="UP001600888">
    <property type="component" value="Unassembled WGS sequence"/>
</dbReference>
<protein>
    <recommendedName>
        <fullName evidence="2">YTH domain-containing protein</fullName>
    </recommendedName>
</protein>
<accession>A0ABR4F087</accession>
<dbReference type="EMBL" id="JBAWTH010000017">
    <property type="protein sequence ID" value="KAL2288112.1"/>
    <property type="molecule type" value="Genomic_DNA"/>
</dbReference>
<dbReference type="EMBL" id="JBAWTH010000017">
    <property type="protein sequence ID" value="KAL2288104.1"/>
    <property type="molecule type" value="Genomic_DNA"/>
</dbReference>
<dbReference type="InterPro" id="IPR045168">
    <property type="entry name" value="YTH_prot"/>
</dbReference>
<dbReference type="SUPFAM" id="SSF54928">
    <property type="entry name" value="RNA-binding domain, RBD"/>
    <property type="match status" value="1"/>
</dbReference>
<feature type="region of interest" description="Disordered" evidence="1">
    <location>
        <begin position="1"/>
        <end position="51"/>
    </location>
</feature>
<dbReference type="InterPro" id="IPR007275">
    <property type="entry name" value="YTH_domain"/>
</dbReference>
<dbReference type="EMBL" id="JBAWTH010000017">
    <property type="protein sequence ID" value="KAL2288106.1"/>
    <property type="molecule type" value="Genomic_DNA"/>
</dbReference>
<organism evidence="3 4">
    <name type="scientific">Diaporthe vaccinii</name>
    <dbReference type="NCBI Taxonomy" id="105482"/>
    <lineage>
        <taxon>Eukaryota</taxon>
        <taxon>Fungi</taxon>
        <taxon>Dikarya</taxon>
        <taxon>Ascomycota</taxon>
        <taxon>Pezizomycotina</taxon>
        <taxon>Sordariomycetes</taxon>
        <taxon>Sordariomycetidae</taxon>
        <taxon>Diaporthales</taxon>
        <taxon>Diaporthaceae</taxon>
        <taxon>Diaporthe</taxon>
        <taxon>Diaporthe eres species complex</taxon>
    </lineage>
</organism>
<dbReference type="EMBL" id="JBAWTH010000017">
    <property type="protein sequence ID" value="KAL2288107.1"/>
    <property type="molecule type" value="Genomic_DNA"/>
</dbReference>
<evidence type="ECO:0000313" key="3">
    <source>
        <dbReference type="EMBL" id="KAL2288106.1"/>
    </source>
</evidence>
<feature type="region of interest" description="Disordered" evidence="1">
    <location>
        <begin position="221"/>
        <end position="264"/>
    </location>
</feature>
<dbReference type="Gene3D" id="3.30.70.330">
    <property type="match status" value="1"/>
</dbReference>
<feature type="compositionally biased region" description="Polar residues" evidence="1">
    <location>
        <begin position="235"/>
        <end position="251"/>
    </location>
</feature>
<feature type="domain" description="YTH" evidence="2">
    <location>
        <begin position="407"/>
        <end position="618"/>
    </location>
</feature>
<dbReference type="InterPro" id="IPR035979">
    <property type="entry name" value="RBD_domain_sf"/>
</dbReference>